<evidence type="ECO:0000256" key="7">
    <source>
        <dbReference type="ARBA" id="ARBA00023002"/>
    </source>
</evidence>
<comment type="cofactor">
    <cofactor evidence="10">
        <name>[2Fe-2S] cluster</name>
        <dbReference type="ChEBI" id="CHEBI:190135"/>
    </cofactor>
</comment>
<comment type="cofactor">
    <cofactor evidence="1">
        <name>Mo-molybdopterin</name>
        <dbReference type="ChEBI" id="CHEBI:71302"/>
    </cofactor>
</comment>
<comment type="cofactor">
    <cofactor evidence="11">
        <name>Mo-molybdopterin cytosine dinucleotide</name>
        <dbReference type="ChEBI" id="CHEBI:71308"/>
    </cofactor>
</comment>
<keyword evidence="6" id="KW-0479">Metal-binding</keyword>
<dbReference type="InterPro" id="IPR016208">
    <property type="entry name" value="Ald_Oxase/xanthine_DH-like"/>
</dbReference>
<dbReference type="Gene3D" id="3.90.1170.50">
    <property type="entry name" value="Aldehyde oxidase/xanthine dehydrogenase, a/b hammerhead"/>
    <property type="match status" value="1"/>
</dbReference>
<name>A0A4R3MJB1_9HYPH</name>
<dbReference type="InterPro" id="IPR000674">
    <property type="entry name" value="Ald_Oxase/Xan_DH_a/b"/>
</dbReference>
<sequence>MLDPHANPSGELRAVRQPLSHDSAGKHVRGTALYVDDVPQPAGTLHVAVGGSPVACGRIVRLDLEPVRTAPGVVCVATAADIPGHNEISPVGAGDDPLLAEGRVAFHGQPLFIAVAATRDQARRAVRLARVEIAAEPPVVTVEAARAAGMRLDPDFDILRGDAASALAAAPHRLAATLAIGGQEHFYLEGQVAFAAPQEDGDIYVLSSTQHPSEVQKAVADVLGLPINAVVCEVRRMGGAFGGKESQAAQWAALAALAARLTGRPCKLRLDRDDDMVMTGKRHDFLVDWELGFADDGTILAASFDFHARCGHSRDLSNAVVDRTVFHADNAYFVPDIAIRSKRWRTNTVSNTAFRGFGGPQGMLAIEHAIDQVAHRLGIDPLDVRKRNLYGPGRDVTPYGMTVFDNIAPDVVEAVETLSDYRARRAAVDDFNAANSFLRKGIAITPVKFGISFTTTFLNQAGALVHVYTDGSVHLNHGGTEMGQGLFVKVAQVVADEFGIDLDRVKITATSTAKVPNTAPTAASSGTDLNAMAARIAAAQIRERLAEFAAATYGGQSSNVRFRDNRVIVGNHSVGFGDLARQAFLARISLSATGYYRTPRIGWNRATAEGRPFFYFAYGAACSEVTVDTVTGEFRLDRVDIVHDVGRSINPAIDIGQIEGGFVQGMGWLTMEELVFDREGRLRTHAPSTYKIPTASDIPATFNVHLFDGANREAAIYASKAVGEPPLMLATSVHSAIFDAIASLAPHDVMVPLQAPATPEAILRAIAAVTGDGWT</sequence>
<keyword evidence="14" id="KW-1185">Reference proteome</keyword>
<feature type="domain" description="Aldehyde oxidase/xanthine dehydrogenase a/b hammerhead" evidence="12">
    <location>
        <begin position="29"/>
        <end position="137"/>
    </location>
</feature>
<evidence type="ECO:0000256" key="2">
    <source>
        <dbReference type="ARBA" id="ARBA00001974"/>
    </source>
</evidence>
<keyword evidence="5" id="KW-0001">2Fe-2S</keyword>
<evidence type="ECO:0000256" key="4">
    <source>
        <dbReference type="ARBA" id="ARBA00022505"/>
    </source>
</evidence>
<evidence type="ECO:0000256" key="9">
    <source>
        <dbReference type="ARBA" id="ARBA00023014"/>
    </source>
</evidence>
<dbReference type="InterPro" id="IPR008274">
    <property type="entry name" value="AldOxase/xan_DH_MoCoBD1"/>
</dbReference>
<evidence type="ECO:0000256" key="8">
    <source>
        <dbReference type="ARBA" id="ARBA00023004"/>
    </source>
</evidence>
<dbReference type="Pfam" id="PF01315">
    <property type="entry name" value="Ald_Xan_dh_C"/>
    <property type="match status" value="1"/>
</dbReference>
<evidence type="ECO:0000313" key="13">
    <source>
        <dbReference type="EMBL" id="TCT12514.1"/>
    </source>
</evidence>
<keyword evidence="4" id="KW-0500">Molybdenum</keyword>
<dbReference type="RefSeq" id="WP_132805289.1">
    <property type="nucleotide sequence ID" value="NZ_SMAK01000002.1"/>
</dbReference>
<dbReference type="SUPFAM" id="SSF54665">
    <property type="entry name" value="CO dehydrogenase molybdoprotein N-domain-like"/>
    <property type="match status" value="1"/>
</dbReference>
<dbReference type="OrthoDB" id="9763985at2"/>
<evidence type="ECO:0000256" key="11">
    <source>
        <dbReference type="ARBA" id="ARBA00053029"/>
    </source>
</evidence>
<dbReference type="InterPro" id="IPR037165">
    <property type="entry name" value="AldOxase/xan_DH_Mopterin-bd_sf"/>
</dbReference>
<comment type="cofactor">
    <cofactor evidence="2">
        <name>FAD</name>
        <dbReference type="ChEBI" id="CHEBI:57692"/>
    </cofactor>
</comment>
<dbReference type="NCBIfam" id="TIGR02965">
    <property type="entry name" value="xanthine_xdhB"/>
    <property type="match status" value="1"/>
</dbReference>
<dbReference type="InterPro" id="IPR014309">
    <property type="entry name" value="Xanthine_DH_Mopterin-bd_su"/>
</dbReference>
<organism evidence="13 14">
    <name type="scientific">Tepidamorphus gemmatus</name>
    <dbReference type="NCBI Taxonomy" id="747076"/>
    <lineage>
        <taxon>Bacteria</taxon>
        <taxon>Pseudomonadati</taxon>
        <taxon>Pseudomonadota</taxon>
        <taxon>Alphaproteobacteria</taxon>
        <taxon>Hyphomicrobiales</taxon>
        <taxon>Tepidamorphaceae</taxon>
        <taxon>Tepidamorphus</taxon>
    </lineage>
</organism>
<accession>A0A4R3MJB1</accession>
<dbReference type="InterPro" id="IPR046867">
    <property type="entry name" value="AldOxase/xan_DH_MoCoBD2"/>
</dbReference>
<dbReference type="PANTHER" id="PTHR11908">
    <property type="entry name" value="XANTHINE DEHYDROGENASE"/>
    <property type="match status" value="1"/>
</dbReference>
<dbReference type="InterPro" id="IPR036856">
    <property type="entry name" value="Ald_Oxase/Xan_DH_a/b_sf"/>
</dbReference>
<dbReference type="GO" id="GO:0005506">
    <property type="term" value="F:iron ion binding"/>
    <property type="evidence" value="ECO:0007669"/>
    <property type="project" value="InterPro"/>
</dbReference>
<keyword evidence="9" id="KW-0411">Iron-sulfur</keyword>
<evidence type="ECO:0000256" key="5">
    <source>
        <dbReference type="ARBA" id="ARBA00022714"/>
    </source>
</evidence>
<dbReference type="Gene3D" id="3.30.365.10">
    <property type="entry name" value="Aldehyde oxidase/xanthine dehydrogenase, molybdopterin binding domain"/>
    <property type="match status" value="4"/>
</dbReference>
<evidence type="ECO:0000256" key="3">
    <source>
        <dbReference type="ARBA" id="ARBA00006849"/>
    </source>
</evidence>
<keyword evidence="8" id="KW-0408">Iron</keyword>
<evidence type="ECO:0000259" key="12">
    <source>
        <dbReference type="SMART" id="SM01008"/>
    </source>
</evidence>
<dbReference type="Pfam" id="PF20256">
    <property type="entry name" value="MoCoBD_2"/>
    <property type="match status" value="1"/>
</dbReference>
<dbReference type="EMBL" id="SMAK01000002">
    <property type="protein sequence ID" value="TCT12514.1"/>
    <property type="molecule type" value="Genomic_DNA"/>
</dbReference>
<dbReference type="Pfam" id="PF02738">
    <property type="entry name" value="MoCoBD_1"/>
    <property type="match status" value="1"/>
</dbReference>
<dbReference type="GO" id="GO:0051537">
    <property type="term" value="F:2 iron, 2 sulfur cluster binding"/>
    <property type="evidence" value="ECO:0007669"/>
    <property type="project" value="UniProtKB-KW"/>
</dbReference>
<dbReference type="Proteomes" id="UP000295678">
    <property type="component" value="Unassembled WGS sequence"/>
</dbReference>
<comment type="caution">
    <text evidence="13">The sequence shown here is derived from an EMBL/GenBank/DDBJ whole genome shotgun (WGS) entry which is preliminary data.</text>
</comment>
<evidence type="ECO:0000256" key="10">
    <source>
        <dbReference type="ARBA" id="ARBA00034078"/>
    </source>
</evidence>
<dbReference type="PANTHER" id="PTHR11908:SF132">
    <property type="entry name" value="ALDEHYDE OXIDASE 1-RELATED"/>
    <property type="match status" value="1"/>
</dbReference>
<evidence type="ECO:0000256" key="1">
    <source>
        <dbReference type="ARBA" id="ARBA00001924"/>
    </source>
</evidence>
<dbReference type="SUPFAM" id="SSF56003">
    <property type="entry name" value="Molybdenum cofactor-binding domain"/>
    <property type="match status" value="1"/>
</dbReference>
<comment type="similarity">
    <text evidence="3">Belongs to the xanthine dehydrogenase family.</text>
</comment>
<reference evidence="13 14" key="1">
    <citation type="submission" date="2019-03" db="EMBL/GenBank/DDBJ databases">
        <title>Genomic Encyclopedia of Type Strains, Phase IV (KMG-IV): sequencing the most valuable type-strain genomes for metagenomic binning, comparative biology and taxonomic classification.</title>
        <authorList>
            <person name="Goeker M."/>
        </authorList>
    </citation>
    <scope>NUCLEOTIDE SEQUENCE [LARGE SCALE GENOMIC DNA]</scope>
    <source>
        <strain evidence="13 14">DSM 19345</strain>
    </source>
</reference>
<evidence type="ECO:0000256" key="6">
    <source>
        <dbReference type="ARBA" id="ARBA00022723"/>
    </source>
</evidence>
<proteinExistence type="inferred from homology"/>
<dbReference type="FunFam" id="3.30.365.10:FF:000002">
    <property type="entry name" value="Xanthine dehydrogenase oxidase"/>
    <property type="match status" value="1"/>
</dbReference>
<dbReference type="GO" id="GO:0030151">
    <property type="term" value="F:molybdenum ion binding"/>
    <property type="evidence" value="ECO:0007669"/>
    <property type="project" value="InterPro"/>
</dbReference>
<gene>
    <name evidence="13" type="ORF">EDC22_102199</name>
</gene>
<dbReference type="AlphaFoldDB" id="A0A4R3MJB1"/>
<evidence type="ECO:0000313" key="14">
    <source>
        <dbReference type="Proteomes" id="UP000295678"/>
    </source>
</evidence>
<dbReference type="GO" id="GO:0016491">
    <property type="term" value="F:oxidoreductase activity"/>
    <property type="evidence" value="ECO:0007669"/>
    <property type="project" value="UniProtKB-KW"/>
</dbReference>
<dbReference type="FunFam" id="3.30.365.10:FF:000001">
    <property type="entry name" value="Xanthine dehydrogenase oxidase"/>
    <property type="match status" value="1"/>
</dbReference>
<protein>
    <submittedName>
        <fullName evidence="13">Xanthine dehydrogenase molybdenum binding subunit apoprotein</fullName>
    </submittedName>
</protein>
<dbReference type="SMART" id="SM01008">
    <property type="entry name" value="Ald_Xan_dh_C"/>
    <property type="match status" value="1"/>
</dbReference>
<keyword evidence="7" id="KW-0560">Oxidoreductase</keyword>